<dbReference type="InterPro" id="IPR017735">
    <property type="entry name" value="T6SS_FHA"/>
</dbReference>
<gene>
    <name evidence="3" type="ORF">SAMN02745148_02447</name>
</gene>
<dbReference type="STRING" id="1121942.SAMN02745148_02447"/>
<dbReference type="InterPro" id="IPR046883">
    <property type="entry name" value="T6SS_FHA_C"/>
</dbReference>
<dbReference type="SUPFAM" id="SSF49879">
    <property type="entry name" value="SMAD/FHA domain"/>
    <property type="match status" value="1"/>
</dbReference>
<evidence type="ECO:0000313" key="4">
    <source>
        <dbReference type="Proteomes" id="UP000184346"/>
    </source>
</evidence>
<dbReference type="AlphaFoldDB" id="A0A1M5B2X5"/>
<name>A0A1M5B2X5_9GAMM</name>
<dbReference type="Gene3D" id="2.60.200.20">
    <property type="match status" value="1"/>
</dbReference>
<dbReference type="CDD" id="cd00060">
    <property type="entry name" value="FHA"/>
    <property type="match status" value="1"/>
</dbReference>
<dbReference type="Pfam" id="PF00498">
    <property type="entry name" value="FHA"/>
    <property type="match status" value="1"/>
</dbReference>
<dbReference type="NCBIfam" id="TIGR03354">
    <property type="entry name" value="VI_FHA"/>
    <property type="match status" value="1"/>
</dbReference>
<evidence type="ECO:0000259" key="2">
    <source>
        <dbReference type="Pfam" id="PF20232"/>
    </source>
</evidence>
<organism evidence="3 4">
    <name type="scientific">Modicisalibacter ilicicola DSM 19980</name>
    <dbReference type="NCBI Taxonomy" id="1121942"/>
    <lineage>
        <taxon>Bacteria</taxon>
        <taxon>Pseudomonadati</taxon>
        <taxon>Pseudomonadota</taxon>
        <taxon>Gammaproteobacteria</taxon>
        <taxon>Oceanospirillales</taxon>
        <taxon>Halomonadaceae</taxon>
        <taxon>Modicisalibacter</taxon>
    </lineage>
</organism>
<dbReference type="InterPro" id="IPR008984">
    <property type="entry name" value="SMAD_FHA_dom_sf"/>
</dbReference>
<feature type="domain" description="Type VI secretion system FHA" evidence="2">
    <location>
        <begin position="270"/>
        <end position="444"/>
    </location>
</feature>
<feature type="domain" description="FHA" evidence="1">
    <location>
        <begin position="38"/>
        <end position="104"/>
    </location>
</feature>
<dbReference type="InterPro" id="IPR000253">
    <property type="entry name" value="FHA_dom"/>
</dbReference>
<dbReference type="OrthoDB" id="273564at2"/>
<dbReference type="Pfam" id="PF20232">
    <property type="entry name" value="T6SS_FHA_C"/>
    <property type="match status" value="1"/>
</dbReference>
<keyword evidence="4" id="KW-1185">Reference proteome</keyword>
<dbReference type="Proteomes" id="UP000184346">
    <property type="component" value="Unassembled WGS sequence"/>
</dbReference>
<evidence type="ECO:0000313" key="3">
    <source>
        <dbReference type="EMBL" id="SHF36853.1"/>
    </source>
</evidence>
<evidence type="ECO:0000259" key="1">
    <source>
        <dbReference type="Pfam" id="PF00498"/>
    </source>
</evidence>
<sequence>MQGTPPLYHAITLVVTNSERLDGRSMSSHVFHAEGGFIGSGREDHWLLQDRHGQILPAHAEIRLFDERFCLIDCSGQTFVNHATLPIGQNRQVALRDGDELLIGDYRLRVHYGDRQAVQPGSQPLDTLITEENEMPEGAELPAMEIGKHRHDDPLDALDDTTTHIVCRDPLDALAPSDASTNDGNARAALATRFTSSAIQGVGDDLRDRSQTAMRLPTIRRHEEPPMDETILNDLERSVGEQLEERWQDPTTTGASVTNHVGTAPLLRALGGKLSFRDSEEQHAFLEEAGHTLRATIEGLLSLHREQDNNRYPLRDRHLQPIEDNPLRLDQDYDETLNTLFSARRSPVHLSAPAAIGECLEHQRQHQTAIEEAIGQALSSILEAFSPDALLKRFHAYRRSQRIQQDESGWAWDMYCHYYQELDSGRQRGFEKLFWEVFEQAYDSSVRRQQRENA</sequence>
<proteinExistence type="predicted"/>
<dbReference type="RefSeq" id="WP_084671509.1">
    <property type="nucleotide sequence ID" value="NZ_FQUJ01000010.1"/>
</dbReference>
<accession>A0A1M5B2X5</accession>
<reference evidence="3 4" key="1">
    <citation type="submission" date="2016-11" db="EMBL/GenBank/DDBJ databases">
        <authorList>
            <person name="Jaros S."/>
            <person name="Januszkiewicz K."/>
            <person name="Wedrychowicz H."/>
        </authorList>
    </citation>
    <scope>NUCLEOTIDE SEQUENCE [LARGE SCALE GENOMIC DNA]</scope>
    <source>
        <strain evidence="3 4">DSM 19980</strain>
    </source>
</reference>
<protein>
    <submittedName>
        <fullName evidence="3">FHA domain protein</fullName>
    </submittedName>
</protein>
<dbReference type="EMBL" id="FQUJ01000010">
    <property type="protein sequence ID" value="SHF36853.1"/>
    <property type="molecule type" value="Genomic_DNA"/>
</dbReference>